<gene>
    <name evidence="3" type="ORF">GCM10009547_16870</name>
</gene>
<protein>
    <recommendedName>
        <fullName evidence="2">DUF306 domain-containing protein</fullName>
    </recommendedName>
</protein>
<evidence type="ECO:0000259" key="2">
    <source>
        <dbReference type="Pfam" id="PF03724"/>
    </source>
</evidence>
<dbReference type="Proteomes" id="UP001500957">
    <property type="component" value="Unassembled WGS sequence"/>
</dbReference>
<feature type="chain" id="PRO_5046215880" description="DUF306 domain-containing protein" evidence="1">
    <location>
        <begin position="23"/>
        <end position="294"/>
    </location>
</feature>
<dbReference type="RefSeq" id="WP_344603578.1">
    <property type="nucleotide sequence ID" value="NZ_BAAAHE010000012.1"/>
</dbReference>
<keyword evidence="1" id="KW-0732">Signal</keyword>
<evidence type="ECO:0000313" key="4">
    <source>
        <dbReference type="Proteomes" id="UP001500957"/>
    </source>
</evidence>
<comment type="caution">
    <text evidence="3">The sequence shown here is derived from an EMBL/GenBank/DDBJ whole genome shotgun (WGS) entry which is preliminary data.</text>
</comment>
<name>A0ABN1GP57_9ACTN</name>
<proteinExistence type="predicted"/>
<evidence type="ECO:0000256" key="1">
    <source>
        <dbReference type="SAM" id="SignalP"/>
    </source>
</evidence>
<feature type="domain" description="DUF306" evidence="2">
    <location>
        <begin position="204"/>
        <end position="276"/>
    </location>
</feature>
<dbReference type="PROSITE" id="PS51257">
    <property type="entry name" value="PROKAR_LIPOPROTEIN"/>
    <property type="match status" value="1"/>
</dbReference>
<organism evidence="3 4">
    <name type="scientific">Sporichthya brevicatena</name>
    <dbReference type="NCBI Taxonomy" id="171442"/>
    <lineage>
        <taxon>Bacteria</taxon>
        <taxon>Bacillati</taxon>
        <taxon>Actinomycetota</taxon>
        <taxon>Actinomycetes</taxon>
        <taxon>Sporichthyales</taxon>
        <taxon>Sporichthyaceae</taxon>
        <taxon>Sporichthya</taxon>
    </lineage>
</organism>
<dbReference type="Gene3D" id="2.40.128.270">
    <property type="match status" value="1"/>
</dbReference>
<dbReference type="InterPro" id="IPR005184">
    <property type="entry name" value="DUF306_Meta_HslJ"/>
</dbReference>
<dbReference type="InterPro" id="IPR038670">
    <property type="entry name" value="HslJ-like_sf"/>
</dbReference>
<sequence length="294" mass="30707">MKRRAAIAAGLSLALAVLVGCAGDDDTVAEEPGATSSPPAAAAPVLPSQLVGTWEVEGAGVEPGTMLMFTASEVRVFVTCGLIDGSWKALVGGAFLADAYSASGGCRPTNNNFTPAWLERATAFAVDGEGRELRDSADAVVVSLAPATRRPDVPKSVIQSYGDPPVLTDAERAKLDRPLPEFPAGVRPAERSELLGTWVRPGESADGDNWPFVTFRTDGRWVGSDGCNGLGSRWAFVDGALLLVDFAQTLIGCENVNLLDRAVLAGFDGSTLVLLDENGTETHRAVTGPAPKKK</sequence>
<dbReference type="Pfam" id="PF03724">
    <property type="entry name" value="META"/>
    <property type="match status" value="1"/>
</dbReference>
<evidence type="ECO:0000313" key="3">
    <source>
        <dbReference type="EMBL" id="GAA0615559.1"/>
    </source>
</evidence>
<keyword evidence="4" id="KW-1185">Reference proteome</keyword>
<dbReference type="EMBL" id="BAAAHE010000012">
    <property type="protein sequence ID" value="GAA0615559.1"/>
    <property type="molecule type" value="Genomic_DNA"/>
</dbReference>
<feature type="signal peptide" evidence="1">
    <location>
        <begin position="1"/>
        <end position="22"/>
    </location>
</feature>
<reference evidence="3 4" key="1">
    <citation type="journal article" date="2019" name="Int. J. Syst. Evol. Microbiol.">
        <title>The Global Catalogue of Microorganisms (GCM) 10K type strain sequencing project: providing services to taxonomists for standard genome sequencing and annotation.</title>
        <authorList>
            <consortium name="The Broad Institute Genomics Platform"/>
            <consortium name="The Broad Institute Genome Sequencing Center for Infectious Disease"/>
            <person name="Wu L."/>
            <person name="Ma J."/>
        </authorList>
    </citation>
    <scope>NUCLEOTIDE SEQUENCE [LARGE SCALE GENOMIC DNA]</scope>
    <source>
        <strain evidence="3 4">JCM 10671</strain>
    </source>
</reference>
<accession>A0ABN1GP57</accession>